<accession>A0AAW2NXA7</accession>
<proteinExistence type="inferred from homology"/>
<dbReference type="PROSITE" id="PS00108">
    <property type="entry name" value="PROTEIN_KINASE_ST"/>
    <property type="match status" value="1"/>
</dbReference>
<protein>
    <recommendedName>
        <fullName evidence="1">non-specific serine/threonine protein kinase</fullName>
        <ecNumber evidence="1">2.7.11.1</ecNumber>
    </recommendedName>
</protein>
<gene>
    <name evidence="13" type="ORF">Scaly_1758300</name>
</gene>
<dbReference type="InterPro" id="IPR008271">
    <property type="entry name" value="Ser/Thr_kinase_AS"/>
</dbReference>
<evidence type="ECO:0000256" key="1">
    <source>
        <dbReference type="ARBA" id="ARBA00012513"/>
    </source>
</evidence>
<comment type="similarity">
    <text evidence="10">Belongs to the protein kinase superfamily.</text>
</comment>
<evidence type="ECO:0000313" key="13">
    <source>
        <dbReference type="EMBL" id="KAL0347423.1"/>
    </source>
</evidence>
<dbReference type="Gene3D" id="3.30.200.20">
    <property type="entry name" value="Phosphorylase Kinase, domain 1"/>
    <property type="match status" value="1"/>
</dbReference>
<comment type="catalytic activity">
    <reaction evidence="7">
        <text>L-threonyl-[protein] + ATP = O-phospho-L-threonyl-[protein] + ADP + H(+)</text>
        <dbReference type="Rhea" id="RHEA:46608"/>
        <dbReference type="Rhea" id="RHEA-COMP:11060"/>
        <dbReference type="Rhea" id="RHEA-COMP:11605"/>
        <dbReference type="ChEBI" id="CHEBI:15378"/>
        <dbReference type="ChEBI" id="CHEBI:30013"/>
        <dbReference type="ChEBI" id="CHEBI:30616"/>
        <dbReference type="ChEBI" id="CHEBI:61977"/>
        <dbReference type="ChEBI" id="CHEBI:456216"/>
        <dbReference type="EC" id="2.7.11.1"/>
    </reaction>
</comment>
<dbReference type="Gene3D" id="1.10.510.10">
    <property type="entry name" value="Transferase(Phosphotransferase) domain 1"/>
    <property type="match status" value="2"/>
</dbReference>
<comment type="catalytic activity">
    <reaction evidence="8">
        <text>L-seryl-[protein] + ATP = O-phospho-L-seryl-[protein] + ADP + H(+)</text>
        <dbReference type="Rhea" id="RHEA:17989"/>
        <dbReference type="Rhea" id="RHEA-COMP:9863"/>
        <dbReference type="Rhea" id="RHEA-COMP:11604"/>
        <dbReference type="ChEBI" id="CHEBI:15378"/>
        <dbReference type="ChEBI" id="CHEBI:29999"/>
        <dbReference type="ChEBI" id="CHEBI:30616"/>
        <dbReference type="ChEBI" id="CHEBI:83421"/>
        <dbReference type="ChEBI" id="CHEBI:456216"/>
        <dbReference type="EC" id="2.7.11.1"/>
    </reaction>
</comment>
<keyword evidence="4 9" id="KW-0547">Nucleotide-binding</keyword>
<evidence type="ECO:0000256" key="10">
    <source>
        <dbReference type="RuleBase" id="RU000304"/>
    </source>
</evidence>
<dbReference type="FunFam" id="3.30.200.20:FF:000225">
    <property type="entry name" value="cold-responsive protein kinase 1"/>
    <property type="match status" value="1"/>
</dbReference>
<dbReference type="SUPFAM" id="SSF56112">
    <property type="entry name" value="Protein kinase-like (PK-like)"/>
    <property type="match status" value="1"/>
</dbReference>
<keyword evidence="3" id="KW-0808">Transferase</keyword>
<dbReference type="InterPro" id="IPR000719">
    <property type="entry name" value="Prot_kinase_dom"/>
</dbReference>
<feature type="binding site" evidence="9">
    <location>
        <position position="72"/>
    </location>
    <ligand>
        <name>ATP</name>
        <dbReference type="ChEBI" id="CHEBI:30616"/>
    </ligand>
</feature>
<keyword evidence="2 10" id="KW-0723">Serine/threonine-protein kinase</keyword>
<evidence type="ECO:0000256" key="8">
    <source>
        <dbReference type="ARBA" id="ARBA00048679"/>
    </source>
</evidence>
<evidence type="ECO:0000256" key="7">
    <source>
        <dbReference type="ARBA" id="ARBA00047899"/>
    </source>
</evidence>
<dbReference type="PANTHER" id="PTHR47973">
    <property type="entry name" value="CYSTEINE-RICH RECEPTOR-LIKE PROTEIN KINASE 3"/>
    <property type="match status" value="1"/>
</dbReference>
<dbReference type="SMART" id="SM00220">
    <property type="entry name" value="S_TKc"/>
    <property type="match status" value="1"/>
</dbReference>
<evidence type="ECO:0000256" key="3">
    <source>
        <dbReference type="ARBA" id="ARBA00022679"/>
    </source>
</evidence>
<keyword evidence="6 9" id="KW-0067">ATP-binding</keyword>
<feature type="domain" description="Protein kinase" evidence="12">
    <location>
        <begin position="44"/>
        <end position="321"/>
    </location>
</feature>
<evidence type="ECO:0000256" key="4">
    <source>
        <dbReference type="ARBA" id="ARBA00022741"/>
    </source>
</evidence>
<sequence>MGFSSCFGVFDSRRGKTATVTEGINTNNVRLFSYHSLRSATRVFHPSNRIGRGGFGVVYKGVLRDGTQVAIKTLSAESKQGTDEFLTELNMISNIRHPNLVQLIGCCIEGNNRILVYEYLENNSLASALLASKGKCQELDWSKRAAICKGTASGLAFLHEDAEPRIVHRDIKASNVLLDENFLPRLGILDWQNCFLITSLINTEQGNRDGNGMSELGFCFNVSFSPFPLKGNEICVTDSSVSHYPSFSFSSYLPQGIPSSRTWKLFNEDRLLEIVDPDLIEYPQGEIMRFTKVALFCTQAASQQRPDMKQVVTMLSTDVSLNENILSEPGLYRPRNPRKPRDGSLQISSLSDKGKEAATPFMTSTQFDNAYTDTEMVPR</sequence>
<dbReference type="GO" id="GO:0005524">
    <property type="term" value="F:ATP binding"/>
    <property type="evidence" value="ECO:0007669"/>
    <property type="project" value="UniProtKB-UniRule"/>
</dbReference>
<dbReference type="AlphaFoldDB" id="A0AAW2NXA7"/>
<dbReference type="FunFam" id="1.10.510.10:FF:001023">
    <property type="entry name" value="Os07g0541700 protein"/>
    <property type="match status" value="1"/>
</dbReference>
<evidence type="ECO:0000256" key="6">
    <source>
        <dbReference type="ARBA" id="ARBA00022840"/>
    </source>
</evidence>
<reference evidence="13" key="2">
    <citation type="journal article" date="2024" name="Plant">
        <title>Genomic evolution and insights into agronomic trait innovations of Sesamum species.</title>
        <authorList>
            <person name="Miao H."/>
            <person name="Wang L."/>
            <person name="Qu L."/>
            <person name="Liu H."/>
            <person name="Sun Y."/>
            <person name="Le M."/>
            <person name="Wang Q."/>
            <person name="Wei S."/>
            <person name="Zheng Y."/>
            <person name="Lin W."/>
            <person name="Duan Y."/>
            <person name="Cao H."/>
            <person name="Xiong S."/>
            <person name="Wang X."/>
            <person name="Wei L."/>
            <person name="Li C."/>
            <person name="Ma Q."/>
            <person name="Ju M."/>
            <person name="Zhao R."/>
            <person name="Li G."/>
            <person name="Mu C."/>
            <person name="Tian Q."/>
            <person name="Mei H."/>
            <person name="Zhang T."/>
            <person name="Gao T."/>
            <person name="Zhang H."/>
        </authorList>
    </citation>
    <scope>NUCLEOTIDE SEQUENCE</scope>
    <source>
        <strain evidence="13">KEN8</strain>
    </source>
</reference>
<dbReference type="GO" id="GO:0004674">
    <property type="term" value="F:protein serine/threonine kinase activity"/>
    <property type="evidence" value="ECO:0007669"/>
    <property type="project" value="UniProtKB-KW"/>
</dbReference>
<evidence type="ECO:0000256" key="11">
    <source>
        <dbReference type="SAM" id="MobiDB-lite"/>
    </source>
</evidence>
<dbReference type="PROSITE" id="PS50011">
    <property type="entry name" value="PROTEIN_KINASE_DOM"/>
    <property type="match status" value="1"/>
</dbReference>
<evidence type="ECO:0000256" key="9">
    <source>
        <dbReference type="PROSITE-ProRule" id="PRU10141"/>
    </source>
</evidence>
<feature type="region of interest" description="Disordered" evidence="11">
    <location>
        <begin position="328"/>
        <end position="365"/>
    </location>
</feature>
<dbReference type="PROSITE" id="PS00107">
    <property type="entry name" value="PROTEIN_KINASE_ATP"/>
    <property type="match status" value="1"/>
</dbReference>
<evidence type="ECO:0000256" key="2">
    <source>
        <dbReference type="ARBA" id="ARBA00022527"/>
    </source>
</evidence>
<dbReference type="InterPro" id="IPR001245">
    <property type="entry name" value="Ser-Thr/Tyr_kinase_cat_dom"/>
</dbReference>
<dbReference type="EMBL" id="JACGWM010000010">
    <property type="protein sequence ID" value="KAL0347423.1"/>
    <property type="molecule type" value="Genomic_DNA"/>
</dbReference>
<organism evidence="13">
    <name type="scientific">Sesamum calycinum</name>
    <dbReference type="NCBI Taxonomy" id="2727403"/>
    <lineage>
        <taxon>Eukaryota</taxon>
        <taxon>Viridiplantae</taxon>
        <taxon>Streptophyta</taxon>
        <taxon>Embryophyta</taxon>
        <taxon>Tracheophyta</taxon>
        <taxon>Spermatophyta</taxon>
        <taxon>Magnoliopsida</taxon>
        <taxon>eudicotyledons</taxon>
        <taxon>Gunneridae</taxon>
        <taxon>Pentapetalae</taxon>
        <taxon>asterids</taxon>
        <taxon>lamiids</taxon>
        <taxon>Lamiales</taxon>
        <taxon>Pedaliaceae</taxon>
        <taxon>Sesamum</taxon>
    </lineage>
</organism>
<reference evidence="13" key="1">
    <citation type="submission" date="2020-06" db="EMBL/GenBank/DDBJ databases">
        <authorList>
            <person name="Li T."/>
            <person name="Hu X."/>
            <person name="Zhang T."/>
            <person name="Song X."/>
            <person name="Zhang H."/>
            <person name="Dai N."/>
            <person name="Sheng W."/>
            <person name="Hou X."/>
            <person name="Wei L."/>
        </authorList>
    </citation>
    <scope>NUCLEOTIDE SEQUENCE</scope>
    <source>
        <strain evidence="13">KEN8</strain>
        <tissue evidence="13">Leaf</tissue>
    </source>
</reference>
<evidence type="ECO:0000259" key="12">
    <source>
        <dbReference type="PROSITE" id="PS50011"/>
    </source>
</evidence>
<dbReference type="Pfam" id="PF07714">
    <property type="entry name" value="PK_Tyr_Ser-Thr"/>
    <property type="match status" value="1"/>
</dbReference>
<comment type="caution">
    <text evidence="13">The sequence shown here is derived from an EMBL/GenBank/DDBJ whole genome shotgun (WGS) entry which is preliminary data.</text>
</comment>
<dbReference type="EC" id="2.7.11.1" evidence="1"/>
<evidence type="ECO:0000256" key="5">
    <source>
        <dbReference type="ARBA" id="ARBA00022777"/>
    </source>
</evidence>
<keyword evidence="5 13" id="KW-0418">Kinase</keyword>
<dbReference type="InterPro" id="IPR011009">
    <property type="entry name" value="Kinase-like_dom_sf"/>
</dbReference>
<dbReference type="InterPro" id="IPR052059">
    <property type="entry name" value="CR_Ser/Thr_kinase"/>
</dbReference>
<name>A0AAW2NXA7_9LAMI</name>
<dbReference type="InterPro" id="IPR017441">
    <property type="entry name" value="Protein_kinase_ATP_BS"/>
</dbReference>